<evidence type="ECO:0000313" key="3">
    <source>
        <dbReference type="Proteomes" id="UP000199077"/>
    </source>
</evidence>
<dbReference type="InterPro" id="IPR043129">
    <property type="entry name" value="ATPase_NBD"/>
</dbReference>
<name>A0A1H0RCP9_9MICO</name>
<reference evidence="3" key="1">
    <citation type="submission" date="2016-10" db="EMBL/GenBank/DDBJ databases">
        <authorList>
            <person name="Varghese N."/>
            <person name="Submissions S."/>
        </authorList>
    </citation>
    <scope>NUCLEOTIDE SEQUENCE [LARGE SCALE GENOMIC DNA]</scope>
    <source>
        <strain evidence="3">DSM 22329</strain>
    </source>
</reference>
<dbReference type="STRING" id="443156.SAMN04489867_1915"/>
<keyword evidence="2" id="KW-0808">Transferase</keyword>
<dbReference type="Proteomes" id="UP000199077">
    <property type="component" value="Chromosome I"/>
</dbReference>
<protein>
    <submittedName>
        <fullName evidence="2">Glucokinase</fullName>
    </submittedName>
</protein>
<accession>A0A1H0RCP9</accession>
<dbReference type="GO" id="GO:0016301">
    <property type="term" value="F:kinase activity"/>
    <property type="evidence" value="ECO:0007669"/>
    <property type="project" value="UniProtKB-KW"/>
</dbReference>
<dbReference type="PANTHER" id="PTHR18964:SF149">
    <property type="entry name" value="BIFUNCTIONAL UDP-N-ACETYLGLUCOSAMINE 2-EPIMERASE_N-ACETYLMANNOSAMINE KINASE"/>
    <property type="match status" value="1"/>
</dbReference>
<keyword evidence="3" id="KW-1185">Reference proteome</keyword>
<dbReference type="SUPFAM" id="SSF53067">
    <property type="entry name" value="Actin-like ATPase domain"/>
    <property type="match status" value="1"/>
</dbReference>
<gene>
    <name evidence="2" type="ORF">SAMN04489867_1915</name>
</gene>
<dbReference type="OrthoDB" id="9815677at2"/>
<dbReference type="Gene3D" id="3.30.420.40">
    <property type="match status" value="2"/>
</dbReference>
<proteinExistence type="inferred from homology"/>
<dbReference type="PANTHER" id="PTHR18964">
    <property type="entry name" value="ROK (REPRESSOR, ORF, KINASE) FAMILY"/>
    <property type="match status" value="1"/>
</dbReference>
<evidence type="ECO:0000313" key="2">
    <source>
        <dbReference type="EMBL" id="SDP27160.1"/>
    </source>
</evidence>
<organism evidence="2 3">
    <name type="scientific">Pedococcus dokdonensis</name>
    <dbReference type="NCBI Taxonomy" id="443156"/>
    <lineage>
        <taxon>Bacteria</taxon>
        <taxon>Bacillati</taxon>
        <taxon>Actinomycetota</taxon>
        <taxon>Actinomycetes</taxon>
        <taxon>Micrococcales</taxon>
        <taxon>Intrasporangiaceae</taxon>
        <taxon>Pedococcus</taxon>
    </lineage>
</organism>
<keyword evidence="2" id="KW-0418">Kinase</keyword>
<dbReference type="Pfam" id="PF00480">
    <property type="entry name" value="ROK"/>
    <property type="match status" value="1"/>
</dbReference>
<comment type="similarity">
    <text evidence="1">Belongs to the ROK (NagC/XylR) family.</text>
</comment>
<evidence type="ECO:0000256" key="1">
    <source>
        <dbReference type="ARBA" id="ARBA00006479"/>
    </source>
</evidence>
<sequence length="314" mass="31408">MSPAVATRVVLAVDLGGTTMKGVVVDETGREVADLERPTPTAGVVEALGDLLGELGSVARGQGLTPVGAAVVSPGSVDEGQGVVRYASNLGWRDVPLRDLLEPAVGLPIAVAHDVRTAGLAEWRFGAARGSDDVVLVPIGTGVAAAVVSAGGLVTGATGTAGEFGHIPVVPDGEPCACGQRGCLEVYASGAGVARRYAARTGSVATAREVVARLGSDPDADEVWAEAVTVLARGLAILTLLLDPSVIVLGGGFSHAGEALLVPLGAELRDGLAWRAPPEVAVSRLGDRAGRVGAAVLAFEAAGLGDLVTAWPTS</sequence>
<dbReference type="InterPro" id="IPR000600">
    <property type="entry name" value="ROK"/>
</dbReference>
<dbReference type="EMBL" id="LT629711">
    <property type="protein sequence ID" value="SDP27160.1"/>
    <property type="molecule type" value="Genomic_DNA"/>
</dbReference>
<dbReference type="AlphaFoldDB" id="A0A1H0RCP9"/>